<feature type="compositionally biased region" description="Basic and acidic residues" evidence="3">
    <location>
        <begin position="573"/>
        <end position="587"/>
    </location>
</feature>
<proteinExistence type="predicted"/>
<sequence>MRIIATLALGKALPRYVVLGIICSAYKRAHPEEANEKSKKIKFDDTPMNKKKKLEHRDEKFIEFLQVQNKTSLIRPDEEDDGIDEEDLMSKLLEGISGDTSLSLTLRGLPTSIKQKSLKEWLSPIRVKGIKITRSTKEAAAFITFTQRSDVKKVLARNGQFLGDTSLSLTLRGLPTSIKQKSLKEWLSPIRVKGIKITRSTKEAAAFITFTQRSDVKKVLARNGQFLGGCKIEVMRIPGNEAQNIDASEQTDNLYMDRKEENVTITNAILETGRLFLRNLPYSCTEDDLQYLLKKYGEVADLQMIINKKTGMCKGFAIVTYVFPENAVAAFSALDGTIFKGRMLHVLAGDEKREPKAEIIDGVKSAFQKEKAAKLKANAGKAHSWNALFLGANAVADTLAAKLNVEKSDLLSGEGETSAGVRLALAETRLVRETREFLLAAGVCLDAFSRPAAKRSATVILVKNLPAGVEVDELQRMFERFGPIKRALMPPEGVSAIIEMDNTVDARNAFRALAYSRFRAQPLYLEWAPFDVFARSISIFIIYIYVSMNITLQLLGFAHWNILDGEMVGETKQEEIREQKEKLQEENKSEDEEEGPSVGTTVFVKNLNFDTTDESLFKKFSSKFKVRSAIVSKKRDPSDPAKSLSMGFGFVKFYSTEDAQRALKEMQGILLDGHCLELKLSHREEAVDESRKRKSVSRLQQGDCTKIMVRNIPFQATRKELKQLFATFGELRAFRMPKKMGSSAEGHRGFGFVDFLTRADARRAFDALVHSTHLYGRRLVLEWAKEEESIEELREKALSNLSGDTKEMRKQKKRMKEIEKDLTAIDDD</sequence>
<dbReference type="CDD" id="cd12571">
    <property type="entry name" value="RRM6_RBM19"/>
    <property type="match status" value="1"/>
</dbReference>
<feature type="domain" description="RRM" evidence="4">
    <location>
        <begin position="273"/>
        <end position="351"/>
    </location>
</feature>
<dbReference type="CDD" id="cd12317">
    <property type="entry name" value="RRM4_RBM19_RRM3_MRD1"/>
    <property type="match status" value="1"/>
</dbReference>
<accession>A0A9J2QB30</accession>
<organism evidence="5 6">
    <name type="scientific">Ascaris lumbricoides</name>
    <name type="common">Giant roundworm</name>
    <dbReference type="NCBI Taxonomy" id="6252"/>
    <lineage>
        <taxon>Eukaryota</taxon>
        <taxon>Metazoa</taxon>
        <taxon>Ecdysozoa</taxon>
        <taxon>Nematoda</taxon>
        <taxon>Chromadorea</taxon>
        <taxon>Rhabditida</taxon>
        <taxon>Spirurina</taxon>
        <taxon>Ascaridomorpha</taxon>
        <taxon>Ascaridoidea</taxon>
        <taxon>Ascarididae</taxon>
        <taxon>Ascaris</taxon>
    </lineage>
</organism>
<feature type="region of interest" description="Disordered" evidence="3">
    <location>
        <begin position="804"/>
        <end position="828"/>
    </location>
</feature>
<dbReference type="GO" id="GO:0003723">
    <property type="term" value="F:RNA binding"/>
    <property type="evidence" value="ECO:0007669"/>
    <property type="project" value="UniProtKB-UniRule"/>
</dbReference>
<protein>
    <submittedName>
        <fullName evidence="6">RRM domain-containing protein</fullName>
    </submittedName>
</protein>
<evidence type="ECO:0000256" key="3">
    <source>
        <dbReference type="SAM" id="MobiDB-lite"/>
    </source>
</evidence>
<dbReference type="SMART" id="SM00361">
    <property type="entry name" value="RRM_1"/>
    <property type="match status" value="2"/>
</dbReference>
<dbReference type="WBParaSite" id="ALUE_0001882501-mRNA-1">
    <property type="protein sequence ID" value="ALUE_0001882501-mRNA-1"/>
    <property type="gene ID" value="ALUE_0001882501"/>
</dbReference>
<evidence type="ECO:0000313" key="5">
    <source>
        <dbReference type="Proteomes" id="UP000036681"/>
    </source>
</evidence>
<evidence type="ECO:0000313" key="6">
    <source>
        <dbReference type="WBParaSite" id="ALUE_0001882501-mRNA-1"/>
    </source>
</evidence>
<dbReference type="Pfam" id="PF00076">
    <property type="entry name" value="RRM_1"/>
    <property type="match status" value="5"/>
</dbReference>
<dbReference type="InterPro" id="IPR034423">
    <property type="entry name" value="RBM19_RRM5"/>
</dbReference>
<dbReference type="Proteomes" id="UP000036681">
    <property type="component" value="Unplaced"/>
</dbReference>
<dbReference type="SUPFAM" id="SSF54928">
    <property type="entry name" value="RNA-binding domain, RBD"/>
    <property type="match status" value="5"/>
</dbReference>
<feature type="domain" description="RRM" evidence="4">
    <location>
        <begin position="458"/>
        <end position="530"/>
    </location>
</feature>
<name>A0A9J2QB30_ASCLU</name>
<feature type="domain" description="RRM" evidence="4">
    <location>
        <begin position="705"/>
        <end position="786"/>
    </location>
</feature>
<dbReference type="InterPro" id="IPR000504">
    <property type="entry name" value="RRM_dom"/>
</dbReference>
<dbReference type="CDD" id="cd12318">
    <property type="entry name" value="RRM5_RBM19_like"/>
    <property type="match status" value="1"/>
</dbReference>
<evidence type="ECO:0000256" key="2">
    <source>
        <dbReference type="PROSITE-ProRule" id="PRU00176"/>
    </source>
</evidence>
<dbReference type="AlphaFoldDB" id="A0A9J2QB30"/>
<dbReference type="PANTHER" id="PTHR10352">
    <property type="entry name" value="EUKARYOTIC TRANSLATION INITIATION FACTOR 3 SUBUNIT G"/>
    <property type="match status" value="1"/>
</dbReference>
<feature type="region of interest" description="Disordered" evidence="3">
    <location>
        <begin position="573"/>
        <end position="597"/>
    </location>
</feature>
<evidence type="ECO:0000259" key="4">
    <source>
        <dbReference type="PROSITE" id="PS50102"/>
    </source>
</evidence>
<dbReference type="InterPro" id="IPR003954">
    <property type="entry name" value="RRM_euk-type"/>
</dbReference>
<keyword evidence="1 2" id="KW-0694">RNA-binding</keyword>
<dbReference type="InterPro" id="IPR034421">
    <property type="entry name" value="RBM19_RRM6"/>
</dbReference>
<evidence type="ECO:0000256" key="1">
    <source>
        <dbReference type="ARBA" id="ARBA00022884"/>
    </source>
</evidence>
<dbReference type="InterPro" id="IPR035979">
    <property type="entry name" value="RBD_domain_sf"/>
</dbReference>
<dbReference type="InterPro" id="IPR012677">
    <property type="entry name" value="Nucleotide-bd_a/b_plait_sf"/>
</dbReference>
<dbReference type="PROSITE" id="PS50102">
    <property type="entry name" value="RRM"/>
    <property type="match status" value="4"/>
</dbReference>
<dbReference type="SMART" id="SM00360">
    <property type="entry name" value="RRM"/>
    <property type="match status" value="6"/>
</dbReference>
<reference evidence="6" key="1">
    <citation type="submission" date="2023-03" db="UniProtKB">
        <authorList>
            <consortium name="WormBaseParasite"/>
        </authorList>
    </citation>
    <scope>IDENTIFICATION</scope>
</reference>
<dbReference type="Gene3D" id="3.30.70.330">
    <property type="match status" value="6"/>
</dbReference>
<feature type="domain" description="RRM" evidence="4">
    <location>
        <begin position="600"/>
        <end position="683"/>
    </location>
</feature>
<keyword evidence="5" id="KW-1185">Reference proteome</keyword>
<feature type="compositionally biased region" description="Basic and acidic residues" evidence="3">
    <location>
        <begin position="816"/>
        <end position="828"/>
    </location>
</feature>